<keyword evidence="8" id="KW-1185">Reference proteome</keyword>
<dbReference type="OrthoDB" id="9809047at2"/>
<dbReference type="Pfam" id="PF00381">
    <property type="entry name" value="PTS-HPr"/>
    <property type="match status" value="1"/>
</dbReference>
<dbReference type="GO" id="GO:0005737">
    <property type="term" value="C:cytoplasm"/>
    <property type="evidence" value="ECO:0007669"/>
    <property type="project" value="UniProtKB-SubCell"/>
</dbReference>
<dbReference type="PROSITE" id="PS51350">
    <property type="entry name" value="PTS_HPR_DOM"/>
    <property type="match status" value="1"/>
</dbReference>
<keyword evidence="4" id="KW-0963">Cytoplasm</keyword>
<comment type="subcellular location">
    <subcellularLocation>
        <location evidence="2">Cytoplasm</location>
    </subcellularLocation>
</comment>
<dbReference type="CDD" id="cd00367">
    <property type="entry name" value="PTS-HPr_like"/>
    <property type="match status" value="1"/>
</dbReference>
<name>A0A3G9JQR0_9FIRM</name>
<dbReference type="SUPFAM" id="SSF55594">
    <property type="entry name" value="HPr-like"/>
    <property type="match status" value="1"/>
</dbReference>
<evidence type="ECO:0000313" key="8">
    <source>
        <dbReference type="Proteomes" id="UP000268059"/>
    </source>
</evidence>
<accession>A0A3G9JQR0</accession>
<evidence type="ECO:0000256" key="5">
    <source>
        <dbReference type="ARBA" id="ARBA00022683"/>
    </source>
</evidence>
<protein>
    <recommendedName>
        <fullName evidence="3">Phosphocarrier protein HPr</fullName>
    </recommendedName>
</protein>
<dbReference type="FunCoup" id="A0A3G9JQR0">
    <property type="interactions" value="58"/>
</dbReference>
<dbReference type="InterPro" id="IPR050399">
    <property type="entry name" value="HPr"/>
</dbReference>
<sequence>MEKFSFTVIDPVGLHARPATILVNQASKFASNVKLLYNGKEVNLKSIMGVMSLGVPTKATVEIQAEGDDEKDAIDSIKKVVVEQKVAEEVE</sequence>
<proteinExistence type="predicted"/>
<keyword evidence="5" id="KW-0598">Phosphotransferase system</keyword>
<comment type="function">
    <text evidence="1">General (non sugar-specific) component of the phosphoenolpyruvate-dependent sugar phosphotransferase system (sugar PTS). This major carbohydrate active-transport system catalyzes the phosphorylation of incoming sugar substrates concomitantly with their translocation across the cell membrane. The phosphoryl group from phosphoenolpyruvate (PEP) is transferred to the phosphoryl carrier protein HPr by enzyme I. Phospho-HPr then transfers it to the PTS EIIA domain.</text>
</comment>
<evidence type="ECO:0000313" key="7">
    <source>
        <dbReference type="EMBL" id="BBH25389.1"/>
    </source>
</evidence>
<dbReference type="KEGG" id="ebm:SG0102_03230"/>
<evidence type="ECO:0000256" key="4">
    <source>
        <dbReference type="ARBA" id="ARBA00022490"/>
    </source>
</evidence>
<feature type="domain" description="HPr" evidence="6">
    <location>
        <begin position="1"/>
        <end position="89"/>
    </location>
</feature>
<dbReference type="EMBL" id="AP019309">
    <property type="protein sequence ID" value="BBH25389.1"/>
    <property type="molecule type" value="Genomic_DNA"/>
</dbReference>
<dbReference type="NCBIfam" id="TIGR01003">
    <property type="entry name" value="PTS_HPr_family"/>
    <property type="match status" value="1"/>
</dbReference>
<dbReference type="GO" id="GO:0009401">
    <property type="term" value="P:phosphoenolpyruvate-dependent sugar phosphotransferase system"/>
    <property type="evidence" value="ECO:0007669"/>
    <property type="project" value="UniProtKB-KW"/>
</dbReference>
<evidence type="ECO:0000259" key="6">
    <source>
        <dbReference type="PROSITE" id="PS51350"/>
    </source>
</evidence>
<dbReference type="NCBIfam" id="NF010352">
    <property type="entry name" value="PRK13780.1"/>
    <property type="match status" value="1"/>
</dbReference>
<dbReference type="PROSITE" id="PS00369">
    <property type="entry name" value="PTS_HPR_HIS"/>
    <property type="match status" value="1"/>
</dbReference>
<evidence type="ECO:0000256" key="2">
    <source>
        <dbReference type="ARBA" id="ARBA00004496"/>
    </source>
</evidence>
<dbReference type="InterPro" id="IPR035895">
    <property type="entry name" value="HPr-like_sf"/>
</dbReference>
<dbReference type="Proteomes" id="UP000268059">
    <property type="component" value="Chromosome"/>
</dbReference>
<dbReference type="Gene3D" id="3.30.1340.10">
    <property type="entry name" value="HPr-like"/>
    <property type="match status" value="1"/>
</dbReference>
<dbReference type="InParanoid" id="A0A3G9JQR0"/>
<dbReference type="PANTHER" id="PTHR33705">
    <property type="entry name" value="PHOSPHOCARRIER PROTEIN HPR"/>
    <property type="match status" value="1"/>
</dbReference>
<dbReference type="AlphaFoldDB" id="A0A3G9JQR0"/>
<dbReference type="RefSeq" id="WP_125118340.1">
    <property type="nucleotide sequence ID" value="NZ_AP019309.1"/>
</dbReference>
<organism evidence="7 8">
    <name type="scientific">Intestinibaculum porci</name>
    <dbReference type="NCBI Taxonomy" id="2487118"/>
    <lineage>
        <taxon>Bacteria</taxon>
        <taxon>Bacillati</taxon>
        <taxon>Bacillota</taxon>
        <taxon>Erysipelotrichia</taxon>
        <taxon>Erysipelotrichales</taxon>
        <taxon>Erysipelotrichaceae</taxon>
        <taxon>Intestinibaculum</taxon>
    </lineage>
</organism>
<gene>
    <name evidence="7" type="primary">ptsH_2</name>
    <name evidence="7" type="ORF">SG0102_03230</name>
</gene>
<dbReference type="InterPro" id="IPR001020">
    <property type="entry name" value="PTS_HPr_His_P_site"/>
</dbReference>
<evidence type="ECO:0000256" key="1">
    <source>
        <dbReference type="ARBA" id="ARBA00003681"/>
    </source>
</evidence>
<dbReference type="PANTHER" id="PTHR33705:SF2">
    <property type="entry name" value="PHOSPHOCARRIER PROTEIN NPR"/>
    <property type="match status" value="1"/>
</dbReference>
<dbReference type="PRINTS" id="PR00107">
    <property type="entry name" value="PHOSPHOCPHPR"/>
</dbReference>
<evidence type="ECO:0000256" key="3">
    <source>
        <dbReference type="ARBA" id="ARBA00020422"/>
    </source>
</evidence>
<reference evidence="7 8" key="1">
    <citation type="submission" date="2018-11" db="EMBL/GenBank/DDBJ databases">
        <title>Novel Erysipelotrichaceae bacterium isolated from small intestine of a swine.</title>
        <authorList>
            <person name="Kim J.S."/>
            <person name="Choe H."/>
            <person name="Lee Y.R."/>
            <person name="Kim K.M."/>
            <person name="Park D.S."/>
        </authorList>
    </citation>
    <scope>NUCLEOTIDE SEQUENCE [LARGE SCALE GENOMIC DNA]</scope>
    <source>
        <strain evidence="7 8">SG0102</strain>
    </source>
</reference>
<dbReference type="InterPro" id="IPR002114">
    <property type="entry name" value="PTS_HPr_Ser_P_site"/>
</dbReference>
<dbReference type="PROSITE" id="PS00589">
    <property type="entry name" value="PTS_HPR_SER"/>
    <property type="match status" value="1"/>
</dbReference>
<dbReference type="InterPro" id="IPR000032">
    <property type="entry name" value="HPr-like"/>
</dbReference>